<feature type="chain" id="PRO_5028922825" evidence="1">
    <location>
        <begin position="21"/>
        <end position="62"/>
    </location>
</feature>
<name>A0A7H9BPG6_9NEIS</name>
<dbReference type="KEGG" id="chiz:HQ393_13890"/>
<dbReference type="EMBL" id="CP058627">
    <property type="protein sequence ID" value="QLG89244.1"/>
    <property type="molecule type" value="Genomic_DNA"/>
</dbReference>
<keyword evidence="3" id="KW-1185">Reference proteome</keyword>
<dbReference type="Proteomes" id="UP000509597">
    <property type="component" value="Chromosome"/>
</dbReference>
<keyword evidence="1" id="KW-0732">Signal</keyword>
<evidence type="ECO:0000313" key="2">
    <source>
        <dbReference type="EMBL" id="QLG89244.1"/>
    </source>
</evidence>
<dbReference type="RefSeq" id="WP_179355740.1">
    <property type="nucleotide sequence ID" value="NZ_CP058627.1"/>
</dbReference>
<evidence type="ECO:0000256" key="1">
    <source>
        <dbReference type="SAM" id="SignalP"/>
    </source>
</evidence>
<accession>A0A7H9BPG6</accession>
<feature type="signal peptide" evidence="1">
    <location>
        <begin position="1"/>
        <end position="20"/>
    </location>
</feature>
<organism evidence="2 3">
    <name type="scientific">Chitinibacter bivalviorum</name>
    <dbReference type="NCBI Taxonomy" id="2739434"/>
    <lineage>
        <taxon>Bacteria</taxon>
        <taxon>Pseudomonadati</taxon>
        <taxon>Pseudomonadota</taxon>
        <taxon>Betaproteobacteria</taxon>
        <taxon>Neisseriales</taxon>
        <taxon>Chitinibacteraceae</taxon>
        <taxon>Chitinibacter</taxon>
    </lineage>
</organism>
<evidence type="ECO:0000313" key="3">
    <source>
        <dbReference type="Proteomes" id="UP000509597"/>
    </source>
</evidence>
<reference evidence="2 3" key="1">
    <citation type="submission" date="2020-07" db="EMBL/GenBank/DDBJ databases">
        <title>Complete genome sequence of Chitinibacter sp. 2T18.</title>
        <authorList>
            <person name="Bae J.-W."/>
            <person name="Choi J.-W."/>
        </authorList>
    </citation>
    <scope>NUCLEOTIDE SEQUENCE [LARGE SCALE GENOMIC DNA]</scope>
    <source>
        <strain evidence="2 3">2T18</strain>
    </source>
</reference>
<gene>
    <name evidence="2" type="ORF">HQ393_13890</name>
</gene>
<sequence length="62" mass="6778">MKKILALSILWALTSVSAQAAVTIRPYPIISGHTALYTCNVMWSGSYVDHVSGGFVYCRKNS</sequence>
<proteinExistence type="predicted"/>
<protein>
    <submittedName>
        <fullName evidence="2">Uncharacterized protein</fullName>
    </submittedName>
</protein>
<dbReference type="AlphaFoldDB" id="A0A7H9BPG6"/>